<accession>X0ZSV2</accession>
<dbReference type="AlphaFoldDB" id="X0ZSV2"/>
<feature type="non-terminal residue" evidence="1">
    <location>
        <position position="106"/>
    </location>
</feature>
<evidence type="ECO:0000313" key="1">
    <source>
        <dbReference type="EMBL" id="GAG61102.1"/>
    </source>
</evidence>
<comment type="caution">
    <text evidence="1">The sequence shown here is derived from an EMBL/GenBank/DDBJ whole genome shotgun (WGS) entry which is preliminary data.</text>
</comment>
<reference evidence="1" key="1">
    <citation type="journal article" date="2014" name="Front. Microbiol.">
        <title>High frequency of phylogenetically diverse reductive dehalogenase-homologous genes in deep subseafloor sedimentary metagenomes.</title>
        <authorList>
            <person name="Kawai M."/>
            <person name="Futagami T."/>
            <person name="Toyoda A."/>
            <person name="Takaki Y."/>
            <person name="Nishi S."/>
            <person name="Hori S."/>
            <person name="Arai W."/>
            <person name="Tsubouchi T."/>
            <person name="Morono Y."/>
            <person name="Uchiyama I."/>
            <person name="Ito T."/>
            <person name="Fujiyama A."/>
            <person name="Inagaki F."/>
            <person name="Takami H."/>
        </authorList>
    </citation>
    <scope>NUCLEOTIDE SEQUENCE</scope>
    <source>
        <strain evidence="1">Expedition CK06-06</strain>
    </source>
</reference>
<dbReference type="EMBL" id="BART01006305">
    <property type="protein sequence ID" value="GAG61102.1"/>
    <property type="molecule type" value="Genomic_DNA"/>
</dbReference>
<proteinExistence type="predicted"/>
<organism evidence="1">
    <name type="scientific">marine sediment metagenome</name>
    <dbReference type="NCBI Taxonomy" id="412755"/>
    <lineage>
        <taxon>unclassified sequences</taxon>
        <taxon>metagenomes</taxon>
        <taxon>ecological metagenomes</taxon>
    </lineage>
</organism>
<sequence>MAETIWSEGAGGGVGAVVAVVDVPSCVDASHWAEAQVEGSQGVLWLHERASLRKQVAAVCLVEHGPELGVHLEGRSGLVELEARALEQRRNLGADLDAIGVISVGV</sequence>
<gene>
    <name evidence="1" type="ORF">S01H4_14373</name>
</gene>
<name>X0ZSV2_9ZZZZ</name>
<protein>
    <submittedName>
        <fullName evidence="1">Uncharacterized protein</fullName>
    </submittedName>
</protein>